<gene>
    <name evidence="2" type="ORF">TD95_005021</name>
</gene>
<name>A0A0F4ZHH2_9PEZI</name>
<dbReference type="PANTHER" id="PTHR48229">
    <property type="entry name" value="CAIB/BAIF FAMILY ENZYME (AFU_ORTHOLOGUE AFUA_1G05360)-RELATED"/>
    <property type="match status" value="1"/>
</dbReference>
<evidence type="ECO:0000256" key="1">
    <source>
        <dbReference type="ARBA" id="ARBA00008383"/>
    </source>
</evidence>
<proteinExistence type="inferred from homology"/>
<dbReference type="GO" id="GO:0003824">
    <property type="term" value="F:catalytic activity"/>
    <property type="evidence" value="ECO:0007669"/>
    <property type="project" value="InterPro"/>
</dbReference>
<evidence type="ECO:0000313" key="2">
    <source>
        <dbReference type="EMBL" id="KKA29328.1"/>
    </source>
</evidence>
<dbReference type="OrthoDB" id="2308815at2759"/>
<keyword evidence="3" id="KW-1185">Reference proteome</keyword>
<dbReference type="Pfam" id="PF02515">
    <property type="entry name" value="CoA_transf_3"/>
    <property type="match status" value="1"/>
</dbReference>
<dbReference type="InterPro" id="IPR003673">
    <property type="entry name" value="CoA-Trfase_fam_III"/>
</dbReference>
<organism evidence="2 3">
    <name type="scientific">Thielaviopsis punctulata</name>
    <dbReference type="NCBI Taxonomy" id="72032"/>
    <lineage>
        <taxon>Eukaryota</taxon>
        <taxon>Fungi</taxon>
        <taxon>Dikarya</taxon>
        <taxon>Ascomycota</taxon>
        <taxon>Pezizomycotina</taxon>
        <taxon>Sordariomycetes</taxon>
        <taxon>Hypocreomycetidae</taxon>
        <taxon>Microascales</taxon>
        <taxon>Ceratocystidaceae</taxon>
        <taxon>Thielaviopsis</taxon>
    </lineage>
</organism>
<dbReference type="Proteomes" id="UP000033483">
    <property type="component" value="Unassembled WGS sequence"/>
</dbReference>
<comment type="caution">
    <text evidence="2">The sequence shown here is derived from an EMBL/GenBank/DDBJ whole genome shotgun (WGS) entry which is preliminary data.</text>
</comment>
<dbReference type="InterPro" id="IPR052985">
    <property type="entry name" value="CoA-trans_III_biosynth/detox"/>
</dbReference>
<dbReference type="AlphaFoldDB" id="A0A0F4ZHH2"/>
<dbReference type="PANTHER" id="PTHR48229:SF1">
    <property type="entry name" value="ALPHA METHYLACYL-COA RACEMASE-RELATED"/>
    <property type="match status" value="1"/>
</dbReference>
<dbReference type="SUPFAM" id="SSF89796">
    <property type="entry name" value="CoA-transferase family III (CaiB/BaiF)"/>
    <property type="match status" value="2"/>
</dbReference>
<protein>
    <submittedName>
        <fullName evidence="2">Uncharacterized protein</fullName>
    </submittedName>
</protein>
<dbReference type="InterPro" id="IPR023606">
    <property type="entry name" value="CoA-Trfase_III_dom_1_sf"/>
</dbReference>
<dbReference type="EMBL" id="LAEV01000896">
    <property type="protein sequence ID" value="KKA29328.1"/>
    <property type="molecule type" value="Genomic_DNA"/>
</dbReference>
<dbReference type="Gene3D" id="3.40.50.10540">
    <property type="entry name" value="Crotonobetainyl-coa:carnitine coa-transferase, domain 1"/>
    <property type="match status" value="1"/>
</dbReference>
<comment type="similarity">
    <text evidence="1">Belongs to the CoA-transferase III family.</text>
</comment>
<reference evidence="2 3" key="1">
    <citation type="submission" date="2015-03" db="EMBL/GenBank/DDBJ databases">
        <authorList>
            <person name="Radwan O."/>
            <person name="Al-Naeli F.A."/>
            <person name="Rendon G.A."/>
            <person name="Fields C."/>
        </authorList>
    </citation>
    <scope>NUCLEOTIDE SEQUENCE [LARGE SCALE GENOMIC DNA]</scope>
    <source>
        <strain evidence="2">CR-DP1</strain>
    </source>
</reference>
<accession>A0A0F4ZHH2</accession>
<evidence type="ECO:0000313" key="3">
    <source>
        <dbReference type="Proteomes" id="UP000033483"/>
    </source>
</evidence>
<sequence>MCEYNVQKEAHRILTENLLADEHLHPLIKTAAENIQIVGTDDKPWIPTPCKLTESAAALVSLVGAAASAVAADRYGIPLQKVTVDTSDLSTLFILSIMLPTINGEPFFQNDHMKAEIARSDLNHALKPIHLATTNIYPTADGKWYHLHGSMDARPTMRMLDIPEQDDLTHVQARALVAQRVAQHTAAALETCANDVFRQAGVTCLTPDAFLATPHGASVAQEPLWHRRAEPLAAPVAWPATATDECRPLAGIRVLDFSRVVAAPVISKILAALGASVLKIGTSTLPDIGLLLMDLSAGKHDAEVNLKTEAGRAAFEHVLRDADVLVDGYRPGVLERLGFPAQRLREINPRLVLVRENCYGWTGPLKHRSGWQQISDCLVGLSWLQGQFMGLDEPVVPLLPNSDYQTGLIGAAAVLEALLLRAHQPQTFTIDVSLTRYNIWYYHLGLYSAEQQDALRKRNPGFSVRHYDEMNGLLVKMTKQVAQVRPDLLTREEFFQKMSGVEWGLSEDDDVRILVPPFSMETSKVHYDTPSGRKGRSKAEWW</sequence>